<feature type="region of interest" description="Disordered" evidence="6">
    <location>
        <begin position="151"/>
        <end position="199"/>
    </location>
</feature>
<accession>A0ABP0W0J1</accession>
<dbReference type="EMBL" id="OZ020108">
    <property type="protein sequence ID" value="CAK9260286.1"/>
    <property type="molecule type" value="Genomic_DNA"/>
</dbReference>
<evidence type="ECO:0000313" key="7">
    <source>
        <dbReference type="EMBL" id="CAK9260286.1"/>
    </source>
</evidence>
<name>A0ABP0W0J1_9BRYO</name>
<protein>
    <recommendedName>
        <fullName evidence="9">Glycine-rich protein</fullName>
    </recommendedName>
</protein>
<evidence type="ECO:0000313" key="8">
    <source>
        <dbReference type="Proteomes" id="UP001497444"/>
    </source>
</evidence>
<evidence type="ECO:0000256" key="6">
    <source>
        <dbReference type="SAM" id="MobiDB-lite"/>
    </source>
</evidence>
<proteinExistence type="predicted"/>
<reference evidence="7" key="1">
    <citation type="submission" date="2024-02" db="EMBL/GenBank/DDBJ databases">
        <authorList>
            <consortium name="ELIXIR-Norway"/>
            <consortium name="Elixir Norway"/>
        </authorList>
    </citation>
    <scope>NUCLEOTIDE SEQUENCE</scope>
</reference>
<feature type="compositionally biased region" description="Gly residues" evidence="6">
    <location>
        <begin position="162"/>
        <end position="190"/>
    </location>
</feature>
<comment type="subcellular location">
    <subcellularLocation>
        <location evidence="1">Membrane</location>
        <topology evidence="1">Single-pass membrane protein</topology>
    </subcellularLocation>
</comment>
<dbReference type="PANTHER" id="PTHR16875:SF0">
    <property type="entry name" value="SELENOPROTEIN K"/>
    <property type="match status" value="1"/>
</dbReference>
<evidence type="ECO:0000256" key="2">
    <source>
        <dbReference type="ARBA" id="ARBA00022692"/>
    </source>
</evidence>
<keyword evidence="3" id="KW-0712">Selenocysteine</keyword>
<sequence>MLIRIWNLRKAVSLRMCNRQTVHRIFMYGASESMKPKSLWSDNGCQVLALMFCLEDFGIFDFKAFSTTYGRFQYEVSPAKGPICIFFCVGFLIDSHVKSLIYVSCTVSGSIKGRRSPWRLSIISDTFWAIINLIGSFFTTLFSLEASKSYGKKSGARRPSGFGRGPGGPGGPGGPSGGSGKGPYGGGSGAPRGLDNVRGIDHSAVPPCGSCCAG</sequence>
<evidence type="ECO:0000256" key="1">
    <source>
        <dbReference type="ARBA" id="ARBA00004167"/>
    </source>
</evidence>
<evidence type="ECO:0000256" key="5">
    <source>
        <dbReference type="ARBA" id="ARBA00023136"/>
    </source>
</evidence>
<keyword evidence="5" id="KW-0472">Membrane</keyword>
<dbReference type="InterPro" id="IPR024491">
    <property type="entry name" value="Se_SelK/SelG"/>
</dbReference>
<dbReference type="Pfam" id="PF10961">
    <property type="entry name" value="SelK_SelG"/>
    <property type="match status" value="1"/>
</dbReference>
<dbReference type="PANTHER" id="PTHR16875">
    <property type="entry name" value="SELENOPROTEIN K"/>
    <property type="match status" value="1"/>
</dbReference>
<gene>
    <name evidence="7" type="ORF">CSSPJE1EN1_LOCUS5764</name>
</gene>
<dbReference type="Proteomes" id="UP001497444">
    <property type="component" value="Chromosome 13"/>
</dbReference>
<keyword evidence="8" id="KW-1185">Reference proteome</keyword>
<keyword evidence="2" id="KW-0812">Transmembrane</keyword>
<keyword evidence="4" id="KW-1133">Transmembrane helix</keyword>
<organism evidence="7 8">
    <name type="scientific">Sphagnum jensenii</name>
    <dbReference type="NCBI Taxonomy" id="128206"/>
    <lineage>
        <taxon>Eukaryota</taxon>
        <taxon>Viridiplantae</taxon>
        <taxon>Streptophyta</taxon>
        <taxon>Embryophyta</taxon>
        <taxon>Bryophyta</taxon>
        <taxon>Sphagnophytina</taxon>
        <taxon>Sphagnopsida</taxon>
        <taxon>Sphagnales</taxon>
        <taxon>Sphagnaceae</taxon>
        <taxon>Sphagnum</taxon>
    </lineage>
</organism>
<evidence type="ECO:0000256" key="4">
    <source>
        <dbReference type="ARBA" id="ARBA00022989"/>
    </source>
</evidence>
<evidence type="ECO:0000256" key="3">
    <source>
        <dbReference type="ARBA" id="ARBA00022933"/>
    </source>
</evidence>
<evidence type="ECO:0008006" key="9">
    <source>
        <dbReference type="Google" id="ProtNLM"/>
    </source>
</evidence>